<comment type="caution">
    <text evidence="4">The sequence shown here is derived from an EMBL/GenBank/DDBJ whole genome shotgun (WGS) entry which is preliminary data.</text>
</comment>
<dbReference type="OrthoDB" id="2735536at2759"/>
<dbReference type="InterPro" id="IPR050425">
    <property type="entry name" value="NAD(P)_dehydrat-like"/>
</dbReference>
<protein>
    <recommendedName>
        <fullName evidence="3">NAD-dependent epimerase/dehydratase domain-containing protein</fullName>
    </recommendedName>
</protein>
<evidence type="ECO:0000313" key="5">
    <source>
        <dbReference type="Proteomes" id="UP000192596"/>
    </source>
</evidence>
<comment type="similarity">
    <text evidence="2">Belongs to the NAD(P)-dependent epimerase/dehydratase family. Dihydroflavonol-4-reductase subfamily.</text>
</comment>
<dbReference type="InterPro" id="IPR036291">
    <property type="entry name" value="NAD(P)-bd_dom_sf"/>
</dbReference>
<keyword evidence="1" id="KW-0560">Oxidoreductase</keyword>
<dbReference type="STRING" id="1507870.A0A1V8STK7"/>
<reference evidence="5" key="1">
    <citation type="submission" date="2017-03" db="EMBL/GenBank/DDBJ databases">
        <title>Genomes of endolithic fungi from Antarctica.</title>
        <authorList>
            <person name="Coleine C."/>
            <person name="Masonjones S."/>
            <person name="Stajich J.E."/>
        </authorList>
    </citation>
    <scope>NUCLEOTIDE SEQUENCE [LARGE SCALE GENOMIC DNA]</scope>
    <source>
        <strain evidence="5">CCFEE 5527</strain>
    </source>
</reference>
<organism evidence="4 5">
    <name type="scientific">Cryoendolithus antarcticus</name>
    <dbReference type="NCBI Taxonomy" id="1507870"/>
    <lineage>
        <taxon>Eukaryota</taxon>
        <taxon>Fungi</taxon>
        <taxon>Dikarya</taxon>
        <taxon>Ascomycota</taxon>
        <taxon>Pezizomycotina</taxon>
        <taxon>Dothideomycetes</taxon>
        <taxon>Dothideomycetidae</taxon>
        <taxon>Cladosporiales</taxon>
        <taxon>Cladosporiaceae</taxon>
        <taxon>Cryoendolithus</taxon>
    </lineage>
</organism>
<evidence type="ECO:0000256" key="1">
    <source>
        <dbReference type="ARBA" id="ARBA00023002"/>
    </source>
</evidence>
<dbReference type="PANTHER" id="PTHR10366:SF564">
    <property type="entry name" value="STEROL-4-ALPHA-CARBOXYLATE 3-DEHYDROGENASE, DECARBOXYLATING"/>
    <property type="match status" value="1"/>
</dbReference>
<evidence type="ECO:0000259" key="3">
    <source>
        <dbReference type="Pfam" id="PF01370"/>
    </source>
</evidence>
<dbReference type="PANTHER" id="PTHR10366">
    <property type="entry name" value="NAD DEPENDENT EPIMERASE/DEHYDRATASE"/>
    <property type="match status" value="1"/>
</dbReference>
<dbReference type="InterPro" id="IPR001509">
    <property type="entry name" value="Epimerase_deHydtase"/>
</dbReference>
<dbReference type="InParanoid" id="A0A1V8STK7"/>
<gene>
    <name evidence="4" type="ORF">B0A48_12052</name>
</gene>
<proteinExistence type="inferred from homology"/>
<dbReference type="SUPFAM" id="SSF51735">
    <property type="entry name" value="NAD(P)-binding Rossmann-fold domains"/>
    <property type="match status" value="1"/>
</dbReference>
<sequence length="357" mass="39265">MSSELILLTGASGHIGFRTLRFALEHGYRVRAVVRSQQKADAVQNNRALIKLKADSQLSFVEVPDFTIPNAFDKAVTDDVKYIIHCASPMPFSAPTTDHAYEEYIKPAVDSTLEVLRSAAKRPSVRRVVITSSCIGVIDLAAAFSDTGKVFTGDTRQPNMDGPFEPGTPSFVAYAAGKVNALNAAEEWMGKHQPHFDIIHLMPTYVLGRNDMCDSVAGMQLDSNSIPLNFMLGTEASPQPMAMVVNHIDDCARIHVEALAPRIEGNQSFMICYDCDSKPQWNDAKGIVEKHFPEAVKAGLLPCRGDVLSVPSILDSKKTVETFGDFKYTYEDAVFSLVNQYLELCEKESGHVNSLKD</sequence>
<dbReference type="Gene3D" id="3.40.50.720">
    <property type="entry name" value="NAD(P)-binding Rossmann-like Domain"/>
    <property type="match status" value="1"/>
</dbReference>
<accession>A0A1V8STK7</accession>
<dbReference type="Pfam" id="PF01370">
    <property type="entry name" value="Epimerase"/>
    <property type="match status" value="1"/>
</dbReference>
<name>A0A1V8STK7_9PEZI</name>
<evidence type="ECO:0000256" key="2">
    <source>
        <dbReference type="ARBA" id="ARBA00023445"/>
    </source>
</evidence>
<dbReference type="AlphaFoldDB" id="A0A1V8STK7"/>
<dbReference type="EMBL" id="NAJO01000027">
    <property type="protein sequence ID" value="OQO02525.1"/>
    <property type="molecule type" value="Genomic_DNA"/>
</dbReference>
<dbReference type="Proteomes" id="UP000192596">
    <property type="component" value="Unassembled WGS sequence"/>
</dbReference>
<dbReference type="GO" id="GO:0016616">
    <property type="term" value="F:oxidoreductase activity, acting on the CH-OH group of donors, NAD or NADP as acceptor"/>
    <property type="evidence" value="ECO:0007669"/>
    <property type="project" value="TreeGrafter"/>
</dbReference>
<evidence type="ECO:0000313" key="4">
    <source>
        <dbReference type="EMBL" id="OQO02525.1"/>
    </source>
</evidence>
<feature type="domain" description="NAD-dependent epimerase/dehydratase" evidence="3">
    <location>
        <begin position="6"/>
        <end position="210"/>
    </location>
</feature>
<keyword evidence="5" id="KW-1185">Reference proteome</keyword>